<organism evidence="2 3">
    <name type="scientific">Herbaspirillum frisingense</name>
    <dbReference type="NCBI Taxonomy" id="92645"/>
    <lineage>
        <taxon>Bacteria</taxon>
        <taxon>Pseudomonadati</taxon>
        <taxon>Pseudomonadota</taxon>
        <taxon>Betaproteobacteria</taxon>
        <taxon>Burkholderiales</taxon>
        <taxon>Oxalobacteraceae</taxon>
        <taxon>Herbaspirillum</taxon>
    </lineage>
</organism>
<proteinExistence type="predicted"/>
<protein>
    <submittedName>
        <fullName evidence="2">Uncharacterized protein</fullName>
    </submittedName>
</protein>
<name>A0ABU1P8B2_9BURK</name>
<accession>A0ABU1P8B2</accession>
<gene>
    <name evidence="2" type="ORF">J2W50_000145</name>
</gene>
<reference evidence="2 3" key="1">
    <citation type="submission" date="2023-07" db="EMBL/GenBank/DDBJ databases">
        <title>Sorghum-associated microbial communities from plants grown in Nebraska, USA.</title>
        <authorList>
            <person name="Schachtman D."/>
        </authorList>
    </citation>
    <scope>NUCLEOTIDE SEQUENCE [LARGE SCALE GENOMIC DNA]</scope>
    <source>
        <strain evidence="2 3">596</strain>
    </source>
</reference>
<sequence>MQSIEILMVIDLIQSLASPHYEADWEPFKIARSYSAKSEGSRKQAGTSAHGLHGCNGHKKAAQNEPPESEAHCAAFLQKQQAQ</sequence>
<dbReference type="RefSeq" id="WP_158243310.1">
    <property type="nucleotide sequence ID" value="NZ_CP168558.1"/>
</dbReference>
<dbReference type="EMBL" id="JAVDSJ010000001">
    <property type="protein sequence ID" value="MDR6581970.1"/>
    <property type="molecule type" value="Genomic_DNA"/>
</dbReference>
<evidence type="ECO:0000313" key="2">
    <source>
        <dbReference type="EMBL" id="MDR6581970.1"/>
    </source>
</evidence>
<keyword evidence="3" id="KW-1185">Reference proteome</keyword>
<evidence type="ECO:0000256" key="1">
    <source>
        <dbReference type="SAM" id="MobiDB-lite"/>
    </source>
</evidence>
<feature type="region of interest" description="Disordered" evidence="1">
    <location>
        <begin position="36"/>
        <end position="71"/>
    </location>
</feature>
<evidence type="ECO:0000313" key="3">
    <source>
        <dbReference type="Proteomes" id="UP001260715"/>
    </source>
</evidence>
<dbReference type="Proteomes" id="UP001260715">
    <property type="component" value="Unassembled WGS sequence"/>
</dbReference>
<comment type="caution">
    <text evidence="2">The sequence shown here is derived from an EMBL/GenBank/DDBJ whole genome shotgun (WGS) entry which is preliminary data.</text>
</comment>